<comment type="similarity">
    <text evidence="3">Belongs to the multicopper oxidase family.</text>
</comment>
<evidence type="ECO:0000313" key="18">
    <source>
        <dbReference type="Proteomes" id="UP000828390"/>
    </source>
</evidence>
<feature type="non-terminal residue" evidence="17">
    <location>
        <position position="1"/>
    </location>
</feature>
<keyword evidence="4" id="KW-0813">Transport</keyword>
<evidence type="ECO:0000256" key="6">
    <source>
        <dbReference type="ARBA" id="ARBA00022723"/>
    </source>
</evidence>
<dbReference type="SUPFAM" id="SSF49503">
    <property type="entry name" value="Cupredoxins"/>
    <property type="match status" value="4"/>
</dbReference>
<proteinExistence type="inferred from homology"/>
<dbReference type="PANTHER" id="PTHR11709:SF504">
    <property type="entry name" value="PLASTOCYANIN-LIKE DOMAIN-CONTAINING PROTEIN"/>
    <property type="match status" value="1"/>
</dbReference>
<evidence type="ECO:0000256" key="1">
    <source>
        <dbReference type="ARBA" id="ARBA00001935"/>
    </source>
</evidence>
<evidence type="ECO:0000256" key="4">
    <source>
        <dbReference type="ARBA" id="ARBA00022448"/>
    </source>
</evidence>
<evidence type="ECO:0000256" key="15">
    <source>
        <dbReference type="SAM" id="SignalP"/>
    </source>
</evidence>
<dbReference type="InterPro" id="IPR011707">
    <property type="entry name" value="Cu-oxidase-like_N"/>
</dbReference>
<keyword evidence="13" id="KW-1015">Disulfide bond</keyword>
<keyword evidence="8" id="KW-0677">Repeat</keyword>
<reference evidence="17" key="1">
    <citation type="journal article" date="2019" name="bioRxiv">
        <title>The Genome of the Zebra Mussel, Dreissena polymorpha: A Resource for Invasive Species Research.</title>
        <authorList>
            <person name="McCartney M.A."/>
            <person name="Auch B."/>
            <person name="Kono T."/>
            <person name="Mallez S."/>
            <person name="Zhang Y."/>
            <person name="Obille A."/>
            <person name="Becker A."/>
            <person name="Abrahante J.E."/>
            <person name="Garbe J."/>
            <person name="Badalamenti J.P."/>
            <person name="Herman A."/>
            <person name="Mangelson H."/>
            <person name="Liachko I."/>
            <person name="Sullivan S."/>
            <person name="Sone E.D."/>
            <person name="Koren S."/>
            <person name="Silverstein K.A.T."/>
            <person name="Beckman K.B."/>
            <person name="Gohl D.M."/>
        </authorList>
    </citation>
    <scope>NUCLEOTIDE SEQUENCE</scope>
    <source>
        <strain evidence="17">Duluth1</strain>
        <tissue evidence="17">Whole animal</tissue>
    </source>
</reference>
<dbReference type="PANTHER" id="PTHR11709">
    <property type="entry name" value="MULTI-COPPER OXIDASE"/>
    <property type="match status" value="1"/>
</dbReference>
<evidence type="ECO:0000256" key="12">
    <source>
        <dbReference type="ARBA" id="ARBA00023136"/>
    </source>
</evidence>
<keyword evidence="7 15" id="KW-0732">Signal</keyword>
<dbReference type="GO" id="GO:0005886">
    <property type="term" value="C:plasma membrane"/>
    <property type="evidence" value="ECO:0007669"/>
    <property type="project" value="TreeGrafter"/>
</dbReference>
<keyword evidence="5" id="KW-0812">Transmembrane</keyword>
<dbReference type="Gene3D" id="2.60.40.420">
    <property type="entry name" value="Cupredoxins - blue copper proteins"/>
    <property type="match status" value="2"/>
</dbReference>
<keyword evidence="18" id="KW-1185">Reference proteome</keyword>
<evidence type="ECO:0000256" key="13">
    <source>
        <dbReference type="ARBA" id="ARBA00023157"/>
    </source>
</evidence>
<feature type="chain" id="PRO_5039271493" description="Plastocyanin-like domain-containing protein" evidence="15">
    <location>
        <begin position="22"/>
        <end position="696"/>
    </location>
</feature>
<dbReference type="Pfam" id="PF07732">
    <property type="entry name" value="Cu-oxidase_3"/>
    <property type="match status" value="1"/>
</dbReference>
<dbReference type="InterPro" id="IPR045087">
    <property type="entry name" value="Cu-oxidase_fam"/>
</dbReference>
<evidence type="ECO:0000259" key="16">
    <source>
        <dbReference type="Pfam" id="PF07732"/>
    </source>
</evidence>
<feature type="domain" description="Plastocyanin-like" evidence="16">
    <location>
        <begin position="457"/>
        <end position="565"/>
    </location>
</feature>
<evidence type="ECO:0000256" key="3">
    <source>
        <dbReference type="ARBA" id="ARBA00010609"/>
    </source>
</evidence>
<dbReference type="GO" id="GO:0006826">
    <property type="term" value="P:iron ion transport"/>
    <property type="evidence" value="ECO:0007669"/>
    <property type="project" value="TreeGrafter"/>
</dbReference>
<dbReference type="InterPro" id="IPR033138">
    <property type="entry name" value="Cu_oxidase_CS"/>
</dbReference>
<evidence type="ECO:0000256" key="9">
    <source>
        <dbReference type="ARBA" id="ARBA00022989"/>
    </source>
</evidence>
<keyword evidence="6" id="KW-0479">Metal-binding</keyword>
<accession>A0A9D3YT48</accession>
<dbReference type="PROSITE" id="PS00079">
    <property type="entry name" value="MULTICOPPER_OXIDASE1"/>
    <property type="match status" value="1"/>
</dbReference>
<evidence type="ECO:0000256" key="5">
    <source>
        <dbReference type="ARBA" id="ARBA00022692"/>
    </source>
</evidence>
<keyword evidence="11" id="KW-0406">Ion transport</keyword>
<sequence length="696" mass="78243">MKLLLIIFSVLCCVLIGHVQCAIRRYFIAAVETEWDYAPSGRDMVFNHQSEADLKIKAGKDRIGSKYLKAIYKQYTDATFSHEIFKPAYMGYVGPVIKGEIGDLIIITFRNMATQIKANLSIHPHGLFYTKSHEGALYLDGESGTVKHDDGVPLNGMFQYVWNITDNFAPTADDDACIPWGYHSHVDSMVDIETGLVGVLLTCKPGTLSSTGLRKDVEHELFFYTEITDESKSHYINLNLRRCQDPRLCLQLLHSKDKEFKHSNQFSHINGYVYGNMPGLDVCEGEEVAIYIFALGNGYHTMQIYGQTFVQRKHRMDAVGVYPATFTAITMVPINIGTWLLVCRNNDHYHDGMTAFFHVKQCSPDPLPETPPGKRKRYYIAAQEVNWNYKPGGKDLFTSGKVDMDHGFSSNAHHHQHHGDHHDSVGNTYKKAVYVEYEDSAFTRMKPRPLDEEHLHMMGPPIKVEVGDTVEVVFHNNASRPYSIFPHGVGFDKSMEGSVYYTADSDVPYGLITREGETTTYRFTVPWTAAPTVDDPNCLSYTYHSAVEVRKDTNSGLIGPLLVCKPGSLNEKDKQIHVNKEIFILIAVIDENLSYYIDDSVRMFAPEKVNLDKNDEAFKHGNLIHAINGRIYGTLNGIDMCLGDRVSWHFLGIGSSKDLHGVALEGNAMAVNGRTLDSRIIIPGLGFTGYMHPDNV</sequence>
<name>A0A9D3YT48_DREPO</name>
<gene>
    <name evidence="17" type="ORF">DPMN_065961</name>
</gene>
<reference evidence="17" key="2">
    <citation type="submission" date="2020-11" db="EMBL/GenBank/DDBJ databases">
        <authorList>
            <person name="McCartney M.A."/>
            <person name="Auch B."/>
            <person name="Kono T."/>
            <person name="Mallez S."/>
            <person name="Becker A."/>
            <person name="Gohl D.M."/>
            <person name="Silverstein K.A.T."/>
            <person name="Koren S."/>
            <person name="Bechman K.B."/>
            <person name="Herman A."/>
            <person name="Abrahante J.E."/>
            <person name="Garbe J."/>
        </authorList>
    </citation>
    <scope>NUCLEOTIDE SEQUENCE</scope>
    <source>
        <strain evidence="17">Duluth1</strain>
        <tissue evidence="17">Whole animal</tissue>
    </source>
</reference>
<evidence type="ECO:0000256" key="2">
    <source>
        <dbReference type="ARBA" id="ARBA00004167"/>
    </source>
</evidence>
<dbReference type="FunFam" id="2.60.40.420:FF:000028">
    <property type="entry name" value="Ceruloplasmin"/>
    <property type="match status" value="1"/>
</dbReference>
<dbReference type="EMBL" id="JAIWYP010000014">
    <property type="protein sequence ID" value="KAH3706573.1"/>
    <property type="molecule type" value="Genomic_DNA"/>
</dbReference>
<dbReference type="GO" id="GO:0005507">
    <property type="term" value="F:copper ion binding"/>
    <property type="evidence" value="ECO:0007669"/>
    <property type="project" value="InterPro"/>
</dbReference>
<dbReference type="FunFam" id="2.60.40.420:FF:000002">
    <property type="entry name" value="Hephaestin like 1"/>
    <property type="match status" value="1"/>
</dbReference>
<dbReference type="AlphaFoldDB" id="A0A9D3YT48"/>
<evidence type="ECO:0000313" key="17">
    <source>
        <dbReference type="EMBL" id="KAH3706573.1"/>
    </source>
</evidence>
<keyword evidence="10" id="KW-0560">Oxidoreductase</keyword>
<comment type="caution">
    <text evidence="17">The sequence shown here is derived from an EMBL/GenBank/DDBJ whole genome shotgun (WGS) entry which is preliminary data.</text>
</comment>
<dbReference type="InterPro" id="IPR008972">
    <property type="entry name" value="Cupredoxin"/>
</dbReference>
<evidence type="ECO:0000256" key="8">
    <source>
        <dbReference type="ARBA" id="ARBA00022737"/>
    </source>
</evidence>
<evidence type="ECO:0000256" key="14">
    <source>
        <dbReference type="ARBA" id="ARBA00023180"/>
    </source>
</evidence>
<feature type="signal peptide" evidence="15">
    <location>
        <begin position="1"/>
        <end position="21"/>
    </location>
</feature>
<keyword evidence="14" id="KW-0325">Glycoprotein</keyword>
<evidence type="ECO:0000256" key="10">
    <source>
        <dbReference type="ARBA" id="ARBA00023002"/>
    </source>
</evidence>
<comment type="cofactor">
    <cofactor evidence="1">
        <name>Cu cation</name>
        <dbReference type="ChEBI" id="CHEBI:23378"/>
    </cofactor>
</comment>
<keyword evidence="12" id="KW-0472">Membrane</keyword>
<dbReference type="Proteomes" id="UP000828390">
    <property type="component" value="Unassembled WGS sequence"/>
</dbReference>
<dbReference type="GO" id="GO:0016491">
    <property type="term" value="F:oxidoreductase activity"/>
    <property type="evidence" value="ECO:0007669"/>
    <property type="project" value="UniProtKB-KW"/>
</dbReference>
<organism evidence="17 18">
    <name type="scientific">Dreissena polymorpha</name>
    <name type="common">Zebra mussel</name>
    <name type="synonym">Mytilus polymorpha</name>
    <dbReference type="NCBI Taxonomy" id="45954"/>
    <lineage>
        <taxon>Eukaryota</taxon>
        <taxon>Metazoa</taxon>
        <taxon>Spiralia</taxon>
        <taxon>Lophotrochozoa</taxon>
        <taxon>Mollusca</taxon>
        <taxon>Bivalvia</taxon>
        <taxon>Autobranchia</taxon>
        <taxon>Heteroconchia</taxon>
        <taxon>Euheterodonta</taxon>
        <taxon>Imparidentia</taxon>
        <taxon>Neoheterodontei</taxon>
        <taxon>Myida</taxon>
        <taxon>Dreissenoidea</taxon>
        <taxon>Dreissenidae</taxon>
        <taxon>Dreissena</taxon>
    </lineage>
</organism>
<comment type="subcellular location">
    <subcellularLocation>
        <location evidence="2">Membrane</location>
        <topology evidence="2">Single-pass membrane protein</topology>
    </subcellularLocation>
</comment>
<protein>
    <recommendedName>
        <fullName evidence="16">Plastocyanin-like domain-containing protein</fullName>
    </recommendedName>
</protein>
<evidence type="ECO:0000256" key="7">
    <source>
        <dbReference type="ARBA" id="ARBA00022729"/>
    </source>
</evidence>
<keyword evidence="9" id="KW-1133">Transmembrane helix</keyword>
<evidence type="ECO:0000256" key="11">
    <source>
        <dbReference type="ARBA" id="ARBA00023065"/>
    </source>
</evidence>